<sequence>MSHRLTVLPHLIKHTPKVYNHVKGPFNVYAFDLDHTLIEPITPGARFSRTADDWRFMSFTPGKTTLEKLSEIIQEDPTAHIVIFSNQGGVLAVPQSSKSCMKYTAKIQLILDEVSRSENGVNLLGRLWIYASPKKPASSGLLKSKTKVKQSMVTKNTRTKQLKLQNFYKLETARSEVEDLFVKMRKPEIGMAQEFKKDLSACYEAAPQITWCHYCGDAAGRPKDFSDSDKEFAEKLGVQFKIPEEVFI</sequence>
<dbReference type="SUPFAM" id="SSF56784">
    <property type="entry name" value="HAD-like"/>
    <property type="match status" value="1"/>
</dbReference>
<name>A0A7H9HJH2_9SACH</name>
<dbReference type="Pfam" id="PF08645">
    <property type="entry name" value="PNK3P"/>
    <property type="match status" value="1"/>
</dbReference>
<dbReference type="GO" id="GO:0003690">
    <property type="term" value="F:double-stranded DNA binding"/>
    <property type="evidence" value="ECO:0007669"/>
    <property type="project" value="TreeGrafter"/>
</dbReference>
<dbReference type="PANTHER" id="PTHR12083">
    <property type="entry name" value="BIFUNCTIONAL POLYNUCLEOTIDE PHOSPHATASE/KINASE"/>
    <property type="match status" value="1"/>
</dbReference>
<dbReference type="InterPro" id="IPR013954">
    <property type="entry name" value="PNK3P"/>
</dbReference>
<proteinExistence type="predicted"/>
<protein>
    <recommendedName>
        <fullName evidence="3">PNK3P-domain-containing protein</fullName>
    </recommendedName>
</protein>
<dbReference type="InterPro" id="IPR036412">
    <property type="entry name" value="HAD-like_sf"/>
</dbReference>
<gene>
    <name evidence="1" type="ORF">HG537_0A02850</name>
</gene>
<dbReference type="GO" id="GO:0046404">
    <property type="term" value="F:ATP-dependent polydeoxyribonucleotide 5'-hydroxyl-kinase activity"/>
    <property type="evidence" value="ECO:0007669"/>
    <property type="project" value="TreeGrafter"/>
</dbReference>
<dbReference type="NCBIfam" id="TIGR01664">
    <property type="entry name" value="DNA-3'-Pase"/>
    <property type="match status" value="1"/>
</dbReference>
<dbReference type="EMBL" id="CP059267">
    <property type="protein sequence ID" value="QLQ78038.1"/>
    <property type="molecule type" value="Genomic_DNA"/>
</dbReference>
<keyword evidence="2" id="KW-1185">Reference proteome</keyword>
<dbReference type="InterPro" id="IPR006551">
    <property type="entry name" value="Polynucleotide_phosphatase"/>
</dbReference>
<evidence type="ECO:0000313" key="1">
    <source>
        <dbReference type="EMBL" id="QLQ78038.1"/>
    </source>
</evidence>
<dbReference type="GO" id="GO:0046403">
    <property type="term" value="F:polynucleotide 3'-phosphatase activity"/>
    <property type="evidence" value="ECO:0007669"/>
    <property type="project" value="TreeGrafter"/>
</dbReference>
<dbReference type="PANTHER" id="PTHR12083:SF9">
    <property type="entry name" value="BIFUNCTIONAL POLYNUCLEOTIDE PHOSPHATASE_KINASE"/>
    <property type="match status" value="1"/>
</dbReference>
<organism evidence="1 2">
    <name type="scientific">Torulaspora globosa</name>
    <dbReference type="NCBI Taxonomy" id="48254"/>
    <lineage>
        <taxon>Eukaryota</taxon>
        <taxon>Fungi</taxon>
        <taxon>Dikarya</taxon>
        <taxon>Ascomycota</taxon>
        <taxon>Saccharomycotina</taxon>
        <taxon>Saccharomycetes</taxon>
        <taxon>Saccharomycetales</taxon>
        <taxon>Saccharomycetaceae</taxon>
        <taxon>Torulaspora</taxon>
    </lineage>
</organism>
<dbReference type="Proteomes" id="UP000510647">
    <property type="component" value="Chromosome 1"/>
</dbReference>
<dbReference type="AlphaFoldDB" id="A0A7H9HJH2"/>
<dbReference type="Gene3D" id="3.40.50.1000">
    <property type="entry name" value="HAD superfamily/HAD-like"/>
    <property type="match status" value="1"/>
</dbReference>
<dbReference type="InterPro" id="IPR023214">
    <property type="entry name" value="HAD_sf"/>
</dbReference>
<dbReference type="GO" id="GO:0006281">
    <property type="term" value="P:DNA repair"/>
    <property type="evidence" value="ECO:0007669"/>
    <property type="project" value="TreeGrafter"/>
</dbReference>
<evidence type="ECO:0008006" key="3">
    <source>
        <dbReference type="Google" id="ProtNLM"/>
    </source>
</evidence>
<reference evidence="1 2" key="1">
    <citation type="submission" date="2020-06" db="EMBL/GenBank/DDBJ databases">
        <title>The yeast mating-type switching endonuclease HO is a domesticated member of an unorthodox homing genetic element family.</title>
        <authorList>
            <person name="Coughlan A.Y."/>
            <person name="Lombardi L."/>
            <person name="Braun-Galleani S."/>
            <person name="Martos A.R."/>
            <person name="Galeote V."/>
            <person name="Bigey F."/>
            <person name="Dequin S."/>
            <person name="Byrne K.P."/>
            <person name="Wolfe K.H."/>
        </authorList>
    </citation>
    <scope>NUCLEOTIDE SEQUENCE [LARGE SCALE GENOMIC DNA]</scope>
    <source>
        <strain evidence="1 2">CBS2947</strain>
    </source>
</reference>
<evidence type="ECO:0000313" key="2">
    <source>
        <dbReference type="Proteomes" id="UP000510647"/>
    </source>
</evidence>
<dbReference type="OrthoDB" id="19045at2759"/>
<accession>A0A7H9HJH2</accession>